<dbReference type="Pfam" id="PF10256">
    <property type="entry name" value="Erf4"/>
    <property type="match status" value="1"/>
</dbReference>
<feature type="compositionally biased region" description="Polar residues" evidence="7">
    <location>
        <begin position="20"/>
        <end position="29"/>
    </location>
</feature>
<evidence type="ECO:0000259" key="8">
    <source>
        <dbReference type="Pfam" id="PF10256"/>
    </source>
</evidence>
<keyword evidence="10" id="KW-1185">Reference proteome</keyword>
<feature type="region of interest" description="Disordered" evidence="7">
    <location>
        <begin position="20"/>
        <end position="39"/>
    </location>
</feature>
<dbReference type="GO" id="GO:0016409">
    <property type="term" value="F:palmitoyltransferase activity"/>
    <property type="evidence" value="ECO:0007669"/>
    <property type="project" value="EnsemblFungi"/>
</dbReference>
<dbReference type="GO" id="GO:0006612">
    <property type="term" value="P:protein targeting to membrane"/>
    <property type="evidence" value="ECO:0007669"/>
    <property type="project" value="EnsemblFungi"/>
</dbReference>
<evidence type="ECO:0000313" key="9">
    <source>
        <dbReference type="EMBL" id="CCK67837.1"/>
    </source>
</evidence>
<comment type="subcellular location">
    <subcellularLocation>
        <location evidence="1">Endoplasmic reticulum membrane</location>
        <topology evidence="1">Peripheral membrane protein</topology>
    </subcellularLocation>
</comment>
<organism evidence="9 10">
    <name type="scientific">Huiozyma naganishii (strain ATCC MYA-139 / BCRC 22969 / CBS 8797 / KCTC 17520 / NBRC 10181 / NCYC 3082 / Yp74L-3)</name>
    <name type="common">Yeast</name>
    <name type="synonym">Kazachstania naganishii</name>
    <dbReference type="NCBI Taxonomy" id="1071383"/>
    <lineage>
        <taxon>Eukaryota</taxon>
        <taxon>Fungi</taxon>
        <taxon>Dikarya</taxon>
        <taxon>Ascomycota</taxon>
        <taxon>Saccharomycotina</taxon>
        <taxon>Saccharomycetes</taxon>
        <taxon>Saccharomycetales</taxon>
        <taxon>Saccharomycetaceae</taxon>
        <taxon>Huiozyma</taxon>
    </lineage>
</organism>
<dbReference type="RefSeq" id="XP_022462083.1">
    <property type="nucleotide sequence ID" value="XM_022609229.1"/>
</dbReference>
<evidence type="ECO:0000256" key="3">
    <source>
        <dbReference type="ARBA" id="ARBA00011396"/>
    </source>
</evidence>
<dbReference type="PANTHER" id="PTHR13254:SF0">
    <property type="entry name" value="GOLGIN SUBFAMILY A MEMBER 7_ERF4 DOMAIN-CONTAINING PROTEIN"/>
    <property type="match status" value="1"/>
</dbReference>
<dbReference type="GO" id="GO:0031211">
    <property type="term" value="C:endoplasmic reticulum palmitoyltransferase complex"/>
    <property type="evidence" value="ECO:0007669"/>
    <property type="project" value="EnsemblFungi"/>
</dbReference>
<dbReference type="InterPro" id="IPR051371">
    <property type="entry name" value="Ras_palmitoyltransferase"/>
</dbReference>
<dbReference type="GO" id="GO:0005789">
    <property type="term" value="C:endoplasmic reticulum membrane"/>
    <property type="evidence" value="ECO:0007669"/>
    <property type="project" value="UniProtKB-SubCell"/>
</dbReference>
<evidence type="ECO:0000256" key="4">
    <source>
        <dbReference type="ARBA" id="ARBA00018463"/>
    </source>
</evidence>
<evidence type="ECO:0000256" key="2">
    <source>
        <dbReference type="ARBA" id="ARBA00007732"/>
    </source>
</evidence>
<comment type="subunit">
    <text evidence="3">Interacts with ERF2.</text>
</comment>
<dbReference type="HOGENOM" id="CLU_087349_0_0_1"/>
<sequence>MLEELHSSIVQAGVPSLSTFPTDSLAKSSSQHEDENGQDQASTILEAVSESTTSKVAEEDSSEPLFFNYHEFVETFYGNLDTPNGRCEHSESQSITITHFPNPYCAIDSLEFQTTRVVRIPRRFETTLEYPCFSTMLPGNEPAAIVDATDGKEFVPHGVYDDGQLFGYSSVSPLSLYFTQEEFEVIVTQVNRYIAKSFRASSPYNVFDIAVGILTLGLWSLLSHWHELQPVSLKKLDRYILHLNSSTKFSSQGISIINPKRSGFLSLDFQVPRPRLAKPQVE</sequence>
<reference evidence="9 10" key="1">
    <citation type="journal article" date="2011" name="Proc. Natl. Acad. Sci. U.S.A.">
        <title>Evolutionary erosion of yeast sex chromosomes by mating-type switching accidents.</title>
        <authorList>
            <person name="Gordon J.L."/>
            <person name="Armisen D."/>
            <person name="Proux-Wera E."/>
            <person name="Oheigeartaigh S.S."/>
            <person name="Byrne K.P."/>
            <person name="Wolfe K.H."/>
        </authorList>
    </citation>
    <scope>NUCLEOTIDE SEQUENCE [LARGE SCALE GENOMIC DNA]</scope>
    <source>
        <strain evidence="10">ATCC MYA-139 / BCRC 22969 / CBS 8797 / CCRC 22969 / KCTC 17520 / NBRC 10181 / NCYC 3082</strain>
    </source>
</reference>
<evidence type="ECO:0000256" key="1">
    <source>
        <dbReference type="ARBA" id="ARBA00004406"/>
    </source>
</evidence>
<gene>
    <name evidence="9" type="primary">KNAG0A01480</name>
    <name evidence="9" type="ordered locus">KNAG_0A01480</name>
</gene>
<evidence type="ECO:0000256" key="5">
    <source>
        <dbReference type="ARBA" id="ARBA00022824"/>
    </source>
</evidence>
<dbReference type="OrthoDB" id="5377273at2759"/>
<feature type="domain" description="Golgin subfamily A member 7/ERF4" evidence="8">
    <location>
        <begin position="117"/>
        <end position="268"/>
    </location>
</feature>
<evidence type="ECO:0000256" key="7">
    <source>
        <dbReference type="SAM" id="MobiDB-lite"/>
    </source>
</evidence>
<dbReference type="GeneID" id="34523472"/>
<accession>J7RT14</accession>
<dbReference type="KEGG" id="kng:KNAG_0A01480"/>
<protein>
    <recommendedName>
        <fullName evidence="4">Ras modification protein ERF4</fullName>
    </recommendedName>
</protein>
<dbReference type="AlphaFoldDB" id="J7RT14"/>
<dbReference type="Proteomes" id="UP000006310">
    <property type="component" value="Chromosome 1"/>
</dbReference>
<dbReference type="OMA" id="CITHFPN"/>
<name>J7RT14_HUIN7</name>
<dbReference type="EMBL" id="HE978314">
    <property type="protein sequence ID" value="CCK67837.1"/>
    <property type="molecule type" value="Genomic_DNA"/>
</dbReference>
<dbReference type="STRING" id="1071383.J7RT14"/>
<keyword evidence="6" id="KW-0472">Membrane</keyword>
<dbReference type="eggNOG" id="ENOG502S30T">
    <property type="taxonomic scope" value="Eukaryota"/>
</dbReference>
<keyword evidence="5" id="KW-0256">Endoplasmic reticulum</keyword>
<evidence type="ECO:0000256" key="6">
    <source>
        <dbReference type="ARBA" id="ARBA00023136"/>
    </source>
</evidence>
<reference evidence="10" key="2">
    <citation type="submission" date="2012-08" db="EMBL/GenBank/DDBJ databases">
        <title>Genome sequence of Kazachstania naganishii.</title>
        <authorList>
            <person name="Gordon J.L."/>
            <person name="Armisen D."/>
            <person name="Proux-Wera E."/>
            <person name="OhEigeartaigh S.S."/>
            <person name="Byrne K.P."/>
            <person name="Wolfe K.H."/>
        </authorList>
    </citation>
    <scope>NUCLEOTIDE SEQUENCE [LARGE SCALE GENOMIC DNA]</scope>
    <source>
        <strain evidence="10">ATCC MYA-139 / BCRC 22969 / CBS 8797 / CCRC 22969 / KCTC 17520 / NBRC 10181 / NCYC 3082</strain>
    </source>
</reference>
<comment type="similarity">
    <text evidence="2">Belongs to the ERF4 family.</text>
</comment>
<evidence type="ECO:0000313" key="10">
    <source>
        <dbReference type="Proteomes" id="UP000006310"/>
    </source>
</evidence>
<dbReference type="InterPro" id="IPR019383">
    <property type="entry name" value="Golgin_A_7/ERF4"/>
</dbReference>
<dbReference type="PANTHER" id="PTHR13254">
    <property type="entry name" value="GOLGI AUTOANTIGEN, GOLGIN SUBFAMILY A, 7"/>
    <property type="match status" value="1"/>
</dbReference>
<proteinExistence type="inferred from homology"/>